<organism evidence="2 3">
    <name type="scientific">Candidatus Kaiserbacteria bacterium RIFCSPLOWO2_01_FULL_54_13</name>
    <dbReference type="NCBI Taxonomy" id="1798512"/>
    <lineage>
        <taxon>Bacteria</taxon>
        <taxon>Candidatus Kaiseribacteriota</taxon>
    </lineage>
</organism>
<protein>
    <submittedName>
        <fullName evidence="2">Uncharacterized protein</fullName>
    </submittedName>
</protein>
<gene>
    <name evidence="2" type="ORF">A3A39_02675</name>
</gene>
<comment type="caution">
    <text evidence="2">The sequence shown here is derived from an EMBL/GenBank/DDBJ whole genome shotgun (WGS) entry which is preliminary data.</text>
</comment>
<evidence type="ECO:0000256" key="1">
    <source>
        <dbReference type="SAM" id="Phobius"/>
    </source>
</evidence>
<accession>A0A1F6F3K8</accession>
<dbReference type="EMBL" id="MFLZ01000008">
    <property type="protein sequence ID" value="OGG80435.1"/>
    <property type="molecule type" value="Genomic_DNA"/>
</dbReference>
<evidence type="ECO:0000313" key="2">
    <source>
        <dbReference type="EMBL" id="OGG80435.1"/>
    </source>
</evidence>
<dbReference type="STRING" id="1798512.A3A39_02675"/>
<feature type="transmembrane region" description="Helical" evidence="1">
    <location>
        <begin position="90"/>
        <end position="108"/>
    </location>
</feature>
<keyword evidence="1" id="KW-0472">Membrane</keyword>
<dbReference type="Proteomes" id="UP000177372">
    <property type="component" value="Unassembled WGS sequence"/>
</dbReference>
<dbReference type="AlphaFoldDB" id="A0A1F6F3K8"/>
<keyword evidence="1" id="KW-1133">Transmembrane helix</keyword>
<sequence>MNSDVIRSAIAKDLRGKPSRNPESLIPTLAKELGIQAEAVTNEVHRMTDLKHIVPVGLASIRLSEEGERHYFSTNTEQATHFFQENWPHITSNLIAFFALAIAVFALIK</sequence>
<proteinExistence type="predicted"/>
<keyword evidence="1" id="KW-0812">Transmembrane</keyword>
<evidence type="ECO:0000313" key="3">
    <source>
        <dbReference type="Proteomes" id="UP000177372"/>
    </source>
</evidence>
<reference evidence="2 3" key="1">
    <citation type="journal article" date="2016" name="Nat. Commun.">
        <title>Thousands of microbial genomes shed light on interconnected biogeochemical processes in an aquifer system.</title>
        <authorList>
            <person name="Anantharaman K."/>
            <person name="Brown C.T."/>
            <person name="Hug L.A."/>
            <person name="Sharon I."/>
            <person name="Castelle C.J."/>
            <person name="Probst A.J."/>
            <person name="Thomas B.C."/>
            <person name="Singh A."/>
            <person name="Wilkins M.J."/>
            <person name="Karaoz U."/>
            <person name="Brodie E.L."/>
            <person name="Williams K.H."/>
            <person name="Hubbard S.S."/>
            <person name="Banfield J.F."/>
        </authorList>
    </citation>
    <scope>NUCLEOTIDE SEQUENCE [LARGE SCALE GENOMIC DNA]</scope>
</reference>
<name>A0A1F6F3K8_9BACT</name>